<comment type="caution">
    <text evidence="2">The sequence shown here is derived from an EMBL/GenBank/DDBJ whole genome shotgun (WGS) entry which is preliminary data.</text>
</comment>
<protein>
    <submittedName>
        <fullName evidence="2">Uncharacterized protein</fullName>
    </submittedName>
</protein>
<proteinExistence type="predicted"/>
<accession>A0A7Y6EF70</accession>
<dbReference type="EMBL" id="JABMCH010000062">
    <property type="protein sequence ID" value="NUU47029.1"/>
    <property type="molecule type" value="Genomic_DNA"/>
</dbReference>
<dbReference type="Proteomes" id="UP000536441">
    <property type="component" value="Unassembled WGS sequence"/>
</dbReference>
<keyword evidence="3" id="KW-1185">Reference proteome</keyword>
<organism evidence="2 3">
    <name type="scientific">Sphingomonas zeae</name>
    <dbReference type="NCBI Taxonomy" id="1646122"/>
    <lineage>
        <taxon>Bacteria</taxon>
        <taxon>Pseudomonadati</taxon>
        <taxon>Pseudomonadota</taxon>
        <taxon>Alphaproteobacteria</taxon>
        <taxon>Sphingomonadales</taxon>
        <taxon>Sphingomonadaceae</taxon>
        <taxon>Sphingomonas</taxon>
    </lineage>
</organism>
<reference evidence="2 3" key="1">
    <citation type="submission" date="2020-05" db="EMBL/GenBank/DDBJ databases">
        <title>Genome Sequencing of Type Strains.</title>
        <authorList>
            <person name="Lemaire J.F."/>
            <person name="Inderbitzin P."/>
            <person name="Gregorio O.A."/>
            <person name="Collins S.B."/>
            <person name="Wespe N."/>
            <person name="Knight-Connoni V."/>
        </authorList>
    </citation>
    <scope>NUCLEOTIDE SEQUENCE [LARGE SCALE GENOMIC DNA]</scope>
    <source>
        <strain evidence="2 3">DSM 100049</strain>
    </source>
</reference>
<name>A0A7Y6EF70_9SPHN</name>
<gene>
    <name evidence="2" type="ORF">HP438_08590</name>
</gene>
<feature type="chain" id="PRO_5031517214" evidence="1">
    <location>
        <begin position="17"/>
        <end position="156"/>
    </location>
</feature>
<evidence type="ECO:0000313" key="3">
    <source>
        <dbReference type="Proteomes" id="UP000536441"/>
    </source>
</evidence>
<keyword evidence="1" id="KW-0732">Signal</keyword>
<dbReference type="RefSeq" id="WP_183988962.1">
    <property type="nucleotide sequence ID" value="NZ_CBCRYR010000014.1"/>
</dbReference>
<dbReference type="AlphaFoldDB" id="A0A7Y6EF70"/>
<sequence>MFAMLTPFLLVAMVLAEVSGLPQPARQQALMNEIEGIVVLPQGARPLASYGRNYALSGPDKVVATYLLPSPSIDFSQGCEEMLADFSSRPCAKGEIKAQVRLDARRKAAETPAGKRRWHQSAKALPRINDGGCMQVNVEYEISTRRVMTVSCNGQA</sequence>
<evidence type="ECO:0000256" key="1">
    <source>
        <dbReference type="SAM" id="SignalP"/>
    </source>
</evidence>
<feature type="signal peptide" evidence="1">
    <location>
        <begin position="1"/>
        <end position="16"/>
    </location>
</feature>
<evidence type="ECO:0000313" key="2">
    <source>
        <dbReference type="EMBL" id="NUU47029.1"/>
    </source>
</evidence>